<evidence type="ECO:0000256" key="1">
    <source>
        <dbReference type="SAM" id="MobiDB-lite"/>
    </source>
</evidence>
<keyword evidence="3" id="KW-1185">Reference proteome</keyword>
<protein>
    <submittedName>
        <fullName evidence="2">Uncharacterized protein</fullName>
    </submittedName>
</protein>
<evidence type="ECO:0000313" key="2">
    <source>
        <dbReference type="EMBL" id="TID27953.1"/>
    </source>
</evidence>
<gene>
    <name evidence="2" type="ORF">E6O75_ATG00720</name>
</gene>
<sequence>MKFHSLMAKEMLESLKENFHINLNVTSLDPHARDQLLSTSWRKLFRQTNPSPLAPRTTSTPTTRSGLRGAHRSA</sequence>
<accession>A0A4Z1PG87</accession>
<organism evidence="2 3">
    <name type="scientific">Venturia nashicola</name>
    <dbReference type="NCBI Taxonomy" id="86259"/>
    <lineage>
        <taxon>Eukaryota</taxon>
        <taxon>Fungi</taxon>
        <taxon>Dikarya</taxon>
        <taxon>Ascomycota</taxon>
        <taxon>Pezizomycotina</taxon>
        <taxon>Dothideomycetes</taxon>
        <taxon>Pleosporomycetidae</taxon>
        <taxon>Venturiales</taxon>
        <taxon>Venturiaceae</taxon>
        <taxon>Venturia</taxon>
    </lineage>
</organism>
<evidence type="ECO:0000313" key="3">
    <source>
        <dbReference type="Proteomes" id="UP000298493"/>
    </source>
</evidence>
<reference evidence="2 3" key="1">
    <citation type="submission" date="2019-04" db="EMBL/GenBank/DDBJ databases">
        <title>High contiguity whole genome sequence and gene annotation resource for two Venturia nashicola isolates.</title>
        <authorList>
            <person name="Prokchorchik M."/>
            <person name="Won K."/>
            <person name="Lee Y."/>
            <person name="Choi E.D."/>
            <person name="Segonzac C."/>
            <person name="Sohn K.H."/>
        </authorList>
    </citation>
    <scope>NUCLEOTIDE SEQUENCE [LARGE SCALE GENOMIC DNA]</scope>
    <source>
        <strain evidence="2 3">PRI2</strain>
    </source>
</reference>
<name>A0A4Z1PG87_9PEZI</name>
<proteinExistence type="predicted"/>
<dbReference type="Proteomes" id="UP000298493">
    <property type="component" value="Unassembled WGS sequence"/>
</dbReference>
<feature type="region of interest" description="Disordered" evidence="1">
    <location>
        <begin position="47"/>
        <end position="74"/>
    </location>
</feature>
<feature type="compositionally biased region" description="Low complexity" evidence="1">
    <location>
        <begin position="55"/>
        <end position="65"/>
    </location>
</feature>
<dbReference type="AlphaFoldDB" id="A0A4Z1PG87"/>
<comment type="caution">
    <text evidence="2">The sequence shown here is derived from an EMBL/GenBank/DDBJ whole genome shotgun (WGS) entry which is preliminary data.</text>
</comment>
<dbReference type="EMBL" id="SNSC02000001">
    <property type="protein sequence ID" value="TID27953.1"/>
    <property type="molecule type" value="Genomic_DNA"/>
</dbReference>